<dbReference type="EMBL" id="BMAU01021003">
    <property type="protein sequence ID" value="GFX86123.1"/>
    <property type="molecule type" value="Genomic_DNA"/>
</dbReference>
<proteinExistence type="predicted"/>
<protein>
    <submittedName>
        <fullName evidence="1">Uncharacterized protein</fullName>
    </submittedName>
</protein>
<evidence type="ECO:0000313" key="2">
    <source>
        <dbReference type="Proteomes" id="UP000887159"/>
    </source>
</evidence>
<evidence type="ECO:0000313" key="1">
    <source>
        <dbReference type="EMBL" id="GFX86123.1"/>
    </source>
</evidence>
<dbReference type="Proteomes" id="UP000887159">
    <property type="component" value="Unassembled WGS sequence"/>
</dbReference>
<organism evidence="1 2">
    <name type="scientific">Trichonephila clavipes</name>
    <name type="common">Golden silk orbweaver</name>
    <name type="synonym">Nephila clavipes</name>
    <dbReference type="NCBI Taxonomy" id="2585209"/>
    <lineage>
        <taxon>Eukaryota</taxon>
        <taxon>Metazoa</taxon>
        <taxon>Ecdysozoa</taxon>
        <taxon>Arthropoda</taxon>
        <taxon>Chelicerata</taxon>
        <taxon>Arachnida</taxon>
        <taxon>Araneae</taxon>
        <taxon>Araneomorphae</taxon>
        <taxon>Entelegynae</taxon>
        <taxon>Araneoidea</taxon>
        <taxon>Nephilidae</taxon>
        <taxon>Trichonephila</taxon>
    </lineage>
</organism>
<keyword evidence="2" id="KW-1185">Reference proteome</keyword>
<reference evidence="1" key="1">
    <citation type="submission" date="2020-08" db="EMBL/GenBank/DDBJ databases">
        <title>Multicomponent nature underlies the extraordinary mechanical properties of spider dragline silk.</title>
        <authorList>
            <person name="Kono N."/>
            <person name="Nakamura H."/>
            <person name="Mori M."/>
            <person name="Yoshida Y."/>
            <person name="Ohtoshi R."/>
            <person name="Malay A.D."/>
            <person name="Moran D.A.P."/>
            <person name="Tomita M."/>
            <person name="Numata K."/>
            <person name="Arakawa K."/>
        </authorList>
    </citation>
    <scope>NUCLEOTIDE SEQUENCE</scope>
</reference>
<gene>
    <name evidence="1" type="ORF">TNCV_2341921</name>
</gene>
<name>A0A8X6R0I9_TRICX</name>
<comment type="caution">
    <text evidence="1">The sequence shown here is derived from an EMBL/GenBank/DDBJ whole genome shotgun (WGS) entry which is preliminary data.</text>
</comment>
<accession>A0A8X6R0I9</accession>
<sequence>MSAKNATSAMKLFAFSTKILGSPVVKVSDHGRHVVSTSPVPLKTRHWLDSPRWTFAFSRSPFQARHLLASVLQFLVVKARRSFSRPSKIRSALSS</sequence>
<dbReference type="AlphaFoldDB" id="A0A8X6R0I9"/>